<protein>
    <submittedName>
        <fullName evidence="1">Uncharacterized protein</fullName>
    </submittedName>
</protein>
<proteinExistence type="predicted"/>
<keyword evidence="2" id="KW-1185">Reference proteome</keyword>
<sequence length="108" mass="11706">MFLNSVAARSTMPPPWFHLLNWGIAMELVVEVELSLRDRAILRAVARGPAELVWGSEPDLYIDGRFCCDQSAVHRLVRAGLIAPAAEGAVGERLPAVITTAGRLELVG</sequence>
<evidence type="ECO:0000313" key="1">
    <source>
        <dbReference type="EMBL" id="TQM35512.1"/>
    </source>
</evidence>
<name>A0A543FNV1_9PSEU</name>
<comment type="caution">
    <text evidence="1">The sequence shown here is derived from an EMBL/GenBank/DDBJ whole genome shotgun (WGS) entry which is preliminary data.</text>
</comment>
<dbReference type="EMBL" id="VFPH01000003">
    <property type="protein sequence ID" value="TQM35512.1"/>
    <property type="molecule type" value="Genomic_DNA"/>
</dbReference>
<dbReference type="AlphaFoldDB" id="A0A543FNV1"/>
<gene>
    <name evidence="1" type="ORF">FB388_6946</name>
</gene>
<organism evidence="1 2">
    <name type="scientific">Pseudonocardia cypriaca</name>
    <dbReference type="NCBI Taxonomy" id="882449"/>
    <lineage>
        <taxon>Bacteria</taxon>
        <taxon>Bacillati</taxon>
        <taxon>Actinomycetota</taxon>
        <taxon>Actinomycetes</taxon>
        <taxon>Pseudonocardiales</taxon>
        <taxon>Pseudonocardiaceae</taxon>
        <taxon>Pseudonocardia</taxon>
    </lineage>
</organism>
<reference evidence="1 2" key="1">
    <citation type="submission" date="2019-06" db="EMBL/GenBank/DDBJ databases">
        <title>Sequencing the genomes of 1000 actinobacteria strains.</title>
        <authorList>
            <person name="Klenk H.-P."/>
        </authorList>
    </citation>
    <scope>NUCLEOTIDE SEQUENCE [LARGE SCALE GENOMIC DNA]</scope>
    <source>
        <strain evidence="1 2">DSM 45511</strain>
    </source>
</reference>
<evidence type="ECO:0000313" key="2">
    <source>
        <dbReference type="Proteomes" id="UP000319818"/>
    </source>
</evidence>
<dbReference type="Proteomes" id="UP000319818">
    <property type="component" value="Unassembled WGS sequence"/>
</dbReference>
<accession>A0A543FNV1</accession>